<proteinExistence type="predicted"/>
<keyword evidence="1" id="KW-1133">Transmembrane helix</keyword>
<gene>
    <name evidence="2" type="ORF">NCTC10211_03176</name>
</gene>
<dbReference type="Proteomes" id="UP000254765">
    <property type="component" value="Unassembled WGS sequence"/>
</dbReference>
<evidence type="ECO:0000313" key="3">
    <source>
        <dbReference type="Proteomes" id="UP000254765"/>
    </source>
</evidence>
<organism evidence="2 3">
    <name type="scientific">Serratia marcescens</name>
    <dbReference type="NCBI Taxonomy" id="615"/>
    <lineage>
        <taxon>Bacteria</taxon>
        <taxon>Pseudomonadati</taxon>
        <taxon>Pseudomonadota</taxon>
        <taxon>Gammaproteobacteria</taxon>
        <taxon>Enterobacterales</taxon>
        <taxon>Yersiniaceae</taxon>
        <taxon>Serratia</taxon>
    </lineage>
</organism>
<reference evidence="2 3" key="1">
    <citation type="submission" date="2018-06" db="EMBL/GenBank/DDBJ databases">
        <authorList>
            <consortium name="Pathogen Informatics"/>
            <person name="Doyle S."/>
        </authorList>
    </citation>
    <scope>NUCLEOTIDE SEQUENCE [LARGE SCALE GENOMIC DNA]</scope>
    <source>
        <strain evidence="2 3">NCTC10211</strain>
    </source>
</reference>
<feature type="transmembrane region" description="Helical" evidence="1">
    <location>
        <begin position="13"/>
        <end position="34"/>
    </location>
</feature>
<keyword evidence="1" id="KW-0812">Transmembrane</keyword>
<protein>
    <submittedName>
        <fullName evidence="2">Uncharacterized protein</fullName>
    </submittedName>
</protein>
<evidence type="ECO:0000313" key="2">
    <source>
        <dbReference type="EMBL" id="SUI56147.1"/>
    </source>
</evidence>
<accession>A0A379Z868</accession>
<dbReference type="AlphaFoldDB" id="A0A379Z868"/>
<keyword evidence="1" id="KW-0472">Membrane</keyword>
<evidence type="ECO:0000256" key="1">
    <source>
        <dbReference type="SAM" id="Phobius"/>
    </source>
</evidence>
<name>A0A379Z868_SERMA</name>
<dbReference type="EMBL" id="UGYK01000002">
    <property type="protein sequence ID" value="SUI56147.1"/>
    <property type="molecule type" value="Genomic_DNA"/>
</dbReference>
<sequence length="51" mass="5810">MAALMISTAFTEFFRMTLWFGIPFTLLLVVAYHFQSRRAAAPSPFKAPEVE</sequence>